<evidence type="ECO:0000313" key="8">
    <source>
        <dbReference type="Proteomes" id="UP000316181"/>
    </source>
</evidence>
<comment type="subcellular location">
    <subcellularLocation>
        <location evidence="1">Membrane</location>
        <topology evidence="1">Multi-pass membrane protein</topology>
    </subcellularLocation>
</comment>
<keyword evidence="8" id="KW-1185">Reference proteome</keyword>
<reference evidence="7 8" key="1">
    <citation type="submission" date="2019-06" db="EMBL/GenBank/DDBJ databases">
        <title>Sequencing the genomes of 1000 actinobacteria strains.</title>
        <authorList>
            <person name="Klenk H.-P."/>
        </authorList>
    </citation>
    <scope>NUCLEOTIDE SEQUENCE [LARGE SCALE GENOMIC DNA]</scope>
    <source>
        <strain evidence="7 8">DSM 10596</strain>
    </source>
</reference>
<dbReference type="Gene3D" id="2.40.50.140">
    <property type="entry name" value="Nucleic acid-binding proteins"/>
    <property type="match status" value="1"/>
</dbReference>
<protein>
    <submittedName>
        <fullName evidence="7">Membrane protein implicated in regulation of membrane protease activity</fullName>
    </submittedName>
</protein>
<evidence type="ECO:0000313" key="7">
    <source>
        <dbReference type="EMBL" id="TQK75778.1"/>
    </source>
</evidence>
<evidence type="ECO:0000256" key="3">
    <source>
        <dbReference type="ARBA" id="ARBA00022989"/>
    </source>
</evidence>
<dbReference type="InterPro" id="IPR052165">
    <property type="entry name" value="Membrane_assoc_protease"/>
</dbReference>
<dbReference type="EMBL" id="VFNV01000001">
    <property type="protein sequence ID" value="TQK75778.1"/>
    <property type="molecule type" value="Genomic_DNA"/>
</dbReference>
<dbReference type="SUPFAM" id="SSF141322">
    <property type="entry name" value="NfeD domain-like"/>
    <property type="match status" value="1"/>
</dbReference>
<dbReference type="GO" id="GO:0008233">
    <property type="term" value="F:peptidase activity"/>
    <property type="evidence" value="ECO:0007669"/>
    <property type="project" value="UniProtKB-KW"/>
</dbReference>
<dbReference type="Pfam" id="PF01957">
    <property type="entry name" value="NfeD"/>
    <property type="match status" value="1"/>
</dbReference>
<name>A0A542SMI4_9MICO</name>
<keyword evidence="4 5" id="KW-0472">Membrane</keyword>
<dbReference type="InterPro" id="IPR012340">
    <property type="entry name" value="NA-bd_OB-fold"/>
</dbReference>
<dbReference type="Proteomes" id="UP000316181">
    <property type="component" value="Unassembled WGS sequence"/>
</dbReference>
<comment type="caution">
    <text evidence="7">The sequence shown here is derived from an EMBL/GenBank/DDBJ whole genome shotgun (WGS) entry which is preliminary data.</text>
</comment>
<evidence type="ECO:0000256" key="2">
    <source>
        <dbReference type="ARBA" id="ARBA00022692"/>
    </source>
</evidence>
<evidence type="ECO:0000259" key="6">
    <source>
        <dbReference type="Pfam" id="PF01957"/>
    </source>
</evidence>
<keyword evidence="3 5" id="KW-1133">Transmembrane helix</keyword>
<sequence>MLAQIDLWVWWLGTAIVLALVEVLSLDLVLLMFAGGAAAAAAAAGMGAPWGVQVAVFVAVAALLLFLLRPWMLEHLRGRVDLKHTNVHAYVGKEAVAVTDVDEQAGRVKLLGEVWSARTVPGTSVADGDAVEIVKIDGATAIVKPLHSSTRSEA</sequence>
<evidence type="ECO:0000256" key="4">
    <source>
        <dbReference type="ARBA" id="ARBA00023136"/>
    </source>
</evidence>
<gene>
    <name evidence="7" type="ORF">FB389_0413</name>
</gene>
<feature type="domain" description="NfeD-like C-terminal" evidence="6">
    <location>
        <begin position="88"/>
        <end position="145"/>
    </location>
</feature>
<organism evidence="7 8">
    <name type="scientific">Rarobacter incanus</name>
    <dbReference type="NCBI Taxonomy" id="153494"/>
    <lineage>
        <taxon>Bacteria</taxon>
        <taxon>Bacillati</taxon>
        <taxon>Actinomycetota</taxon>
        <taxon>Actinomycetes</taxon>
        <taxon>Micrococcales</taxon>
        <taxon>Rarobacteraceae</taxon>
        <taxon>Rarobacter</taxon>
    </lineage>
</organism>
<dbReference type="InterPro" id="IPR002810">
    <property type="entry name" value="NfeD-like_C"/>
</dbReference>
<evidence type="ECO:0000256" key="5">
    <source>
        <dbReference type="SAM" id="Phobius"/>
    </source>
</evidence>
<proteinExistence type="predicted"/>
<dbReference type="AlphaFoldDB" id="A0A542SMI4"/>
<dbReference type="PANTHER" id="PTHR33507:SF3">
    <property type="entry name" value="INNER MEMBRANE PROTEIN YBBJ"/>
    <property type="match status" value="1"/>
</dbReference>
<keyword evidence="7" id="KW-0645">Protease</keyword>
<keyword evidence="2 5" id="KW-0812">Transmembrane</keyword>
<dbReference type="PANTHER" id="PTHR33507">
    <property type="entry name" value="INNER MEMBRANE PROTEIN YBBJ"/>
    <property type="match status" value="1"/>
</dbReference>
<keyword evidence="7" id="KW-0378">Hydrolase</keyword>
<dbReference type="GO" id="GO:0005886">
    <property type="term" value="C:plasma membrane"/>
    <property type="evidence" value="ECO:0007669"/>
    <property type="project" value="TreeGrafter"/>
</dbReference>
<feature type="transmembrane region" description="Helical" evidence="5">
    <location>
        <begin position="50"/>
        <end position="68"/>
    </location>
</feature>
<dbReference type="RefSeq" id="WP_246043472.1">
    <property type="nucleotide sequence ID" value="NZ_BAAATB010000008.1"/>
</dbReference>
<evidence type="ECO:0000256" key="1">
    <source>
        <dbReference type="ARBA" id="ARBA00004141"/>
    </source>
</evidence>
<accession>A0A542SMI4</accession>
<dbReference type="GO" id="GO:0006508">
    <property type="term" value="P:proteolysis"/>
    <property type="evidence" value="ECO:0007669"/>
    <property type="project" value="UniProtKB-KW"/>
</dbReference>
<feature type="transmembrane region" description="Helical" evidence="5">
    <location>
        <begin position="7"/>
        <end position="38"/>
    </location>
</feature>